<evidence type="ECO:0000313" key="10">
    <source>
        <dbReference type="EMBL" id="MDR6845743.1"/>
    </source>
</evidence>
<keyword evidence="5 7" id="KW-0472">Membrane</keyword>
<proteinExistence type="predicted"/>
<evidence type="ECO:0000259" key="9">
    <source>
        <dbReference type="Pfam" id="PF05140"/>
    </source>
</evidence>
<dbReference type="EMBL" id="JAVDTX010000005">
    <property type="protein sequence ID" value="MDR6845743.1"/>
    <property type="molecule type" value="Genomic_DNA"/>
</dbReference>
<feature type="transmembrane region" description="Helical" evidence="7">
    <location>
        <begin position="985"/>
        <end position="1003"/>
    </location>
</feature>
<accession>A0ABU1S417</accession>
<evidence type="ECO:0000256" key="1">
    <source>
        <dbReference type="ARBA" id="ARBA00004141"/>
    </source>
</evidence>
<sequence length="1075" mass="123011">MDKKLFSVLFSTRLMALLFITFAIAMGAGTFIESKYNTDTARILVYNTWWFEAIMGFFMINFIGNIKRYQLFRKEKWVTLLLHLSFVFIIAGAFITRYISFEGMMPIREGAAENQFYSDKTFLTLFVDGEYKGEMKRRVFEKPLLLSPVTDNDFTMKGDFAGNPFKVEYQNFIMGAKEYIKADPKGSLYLKLVEAGDGGREEHFLKSGEVQNIHNVLFALNKFTEGAININTTGESYSIQMPFEGDFMRMADKLQGKVVKDIVQPLMMRSLYSIGEIRFVFPEPAITGVIDYETKNDFKEKNHEDALVVKLTANGKEELITLLGSKGKTGDSKTVKIGSHEYSFFYGSKAYVLPFKIKLNDFIAQKYPGTEKSYSSFESQVTVQDSVKPFDARIYMNNVLDHEGYRFFQSSFDPDEKGTVLSVNHDYWGTTITYLGYFLLFFSMLALLFTKHSRFGHLKKKLDVVKDKKAKLITILVLFMSLTGFAQEHNHEHDDDHGHDHSTEKSSKKSSESHSESTGHVRIKPTQKQLDSVLTAYTVTPEHAAKFGRLIIQDAGGRMKPINTFSSELLRKVSHSDTYKGMNSDQVFLSMTQSAQLWIEIPLIYINTKDDSIRKIIGIDRKAKLAPFIKFFDEKGNYKLAPYLDAAYKAGNPNSFEQDFIETDKKVNLMESALSGSILRIFPIPNDAGNKWISYLELEHAGMKGMDSTYTKSILPLYFGTLNHAIESKNYKTADELLESINGFQKKFGSKVRPTENKIDLEIAYNKYNILPKMFSWYSLSGIFMLIFTLFSIFYEKKFLRITVNGFHILIGLIFALHTLALIARWYISGHAPWSNAYEAIVYVAWATMFFGLAFDRKSKLTVASAAFVTSMIFWAANLNWLDPEIANLQPVLNSYWLMIHVAVIVASYGPFALGMILGFVSLVLIFFTNEKNKTKMELNIKEITYINEMVVTIGLIMLTIGNFLGGQWANESWGRYWGWDPKETWALISIMVYAFVIHARFVPSLRGKWFFNLMSMFAFISILFTYYGVNFHLVGLHSYASGEAHSLSWIWYSLGTISLIGAITYPKYRKFYKK</sequence>
<keyword evidence="11" id="KW-1185">Reference proteome</keyword>
<feature type="compositionally biased region" description="Basic and acidic residues" evidence="6">
    <location>
        <begin position="490"/>
        <end position="519"/>
    </location>
</feature>
<feature type="domain" description="Cytochrome c assembly protein" evidence="8">
    <location>
        <begin position="834"/>
        <end position="1038"/>
    </location>
</feature>
<evidence type="ECO:0000259" key="8">
    <source>
        <dbReference type="Pfam" id="PF01578"/>
    </source>
</evidence>
<feature type="transmembrane region" description="Helical" evidence="7">
    <location>
        <begin position="1050"/>
        <end position="1069"/>
    </location>
</feature>
<evidence type="ECO:0000313" key="11">
    <source>
        <dbReference type="Proteomes" id="UP001261871"/>
    </source>
</evidence>
<keyword evidence="4 7" id="KW-1133">Transmembrane helix</keyword>
<organism evidence="10 11">
    <name type="scientific">Flavobacterium granuli</name>
    <dbReference type="NCBI Taxonomy" id="280093"/>
    <lineage>
        <taxon>Bacteria</taxon>
        <taxon>Pseudomonadati</taxon>
        <taxon>Bacteroidota</taxon>
        <taxon>Flavobacteriia</taxon>
        <taxon>Flavobacteriales</taxon>
        <taxon>Flavobacteriaceae</taxon>
        <taxon>Flavobacterium</taxon>
    </lineage>
</organism>
<reference evidence="10 11" key="1">
    <citation type="submission" date="2023-07" db="EMBL/GenBank/DDBJ databases">
        <title>Sorghum-associated microbial communities from plants grown in Nebraska, USA.</title>
        <authorList>
            <person name="Schachtman D."/>
        </authorList>
    </citation>
    <scope>NUCLEOTIDE SEQUENCE [LARGE SCALE GENOMIC DNA]</scope>
    <source>
        <strain evidence="10 11">BE124</strain>
    </source>
</reference>
<feature type="region of interest" description="Disordered" evidence="6">
    <location>
        <begin position="490"/>
        <end position="522"/>
    </location>
</feature>
<feature type="transmembrane region" description="Helical" evidence="7">
    <location>
        <begin position="834"/>
        <end position="854"/>
    </location>
</feature>
<feature type="transmembrane region" description="Helical" evidence="7">
    <location>
        <begin position="12"/>
        <end position="32"/>
    </location>
</feature>
<dbReference type="RefSeq" id="WP_310007309.1">
    <property type="nucleotide sequence ID" value="NZ_JAVDTX010000005.1"/>
</dbReference>
<feature type="transmembrane region" description="Helical" evidence="7">
    <location>
        <begin position="470"/>
        <end position="486"/>
    </location>
</feature>
<dbReference type="PANTHER" id="PTHR30071:SF1">
    <property type="entry name" value="CYTOCHROME B_B6 PROTEIN-RELATED"/>
    <property type="match status" value="1"/>
</dbReference>
<dbReference type="PANTHER" id="PTHR30071">
    <property type="entry name" value="HEME EXPORTER PROTEIN C"/>
    <property type="match status" value="1"/>
</dbReference>
<keyword evidence="2 7" id="KW-0812">Transmembrane</keyword>
<evidence type="ECO:0000256" key="7">
    <source>
        <dbReference type="SAM" id="Phobius"/>
    </source>
</evidence>
<dbReference type="InterPro" id="IPR045062">
    <property type="entry name" value="Cyt_c_biogenesis_CcsA/CcmC"/>
</dbReference>
<dbReference type="Pfam" id="PF05140">
    <property type="entry name" value="ResB"/>
    <property type="match status" value="1"/>
</dbReference>
<feature type="transmembrane region" description="Helical" evidence="7">
    <location>
        <begin position="1010"/>
        <end position="1030"/>
    </location>
</feature>
<dbReference type="InterPro" id="IPR002541">
    <property type="entry name" value="Cyt_c_assembly"/>
</dbReference>
<evidence type="ECO:0000256" key="3">
    <source>
        <dbReference type="ARBA" id="ARBA00022748"/>
    </source>
</evidence>
<feature type="transmembrane region" description="Helical" evidence="7">
    <location>
        <begin position="44"/>
        <end position="66"/>
    </location>
</feature>
<feature type="transmembrane region" description="Helical" evidence="7">
    <location>
        <begin position="946"/>
        <end position="965"/>
    </location>
</feature>
<evidence type="ECO:0000256" key="5">
    <source>
        <dbReference type="ARBA" id="ARBA00023136"/>
    </source>
</evidence>
<dbReference type="Pfam" id="PF01578">
    <property type="entry name" value="Cytochrom_C_asm"/>
    <property type="match status" value="1"/>
</dbReference>
<keyword evidence="3" id="KW-0201">Cytochrome c-type biogenesis</keyword>
<evidence type="ECO:0000256" key="6">
    <source>
        <dbReference type="SAM" id="MobiDB-lite"/>
    </source>
</evidence>
<comment type="subcellular location">
    <subcellularLocation>
        <location evidence="1">Membrane</location>
        <topology evidence="1">Multi-pass membrane protein</topology>
    </subcellularLocation>
</comment>
<name>A0ABU1S417_9FLAO</name>
<evidence type="ECO:0000256" key="4">
    <source>
        <dbReference type="ARBA" id="ARBA00022989"/>
    </source>
</evidence>
<feature type="transmembrane region" description="Helical" evidence="7">
    <location>
        <begin position="775"/>
        <end position="795"/>
    </location>
</feature>
<dbReference type="InterPro" id="IPR007816">
    <property type="entry name" value="ResB-like_domain"/>
</dbReference>
<protein>
    <submittedName>
        <fullName evidence="10">Cytochrome c-type biogenesis protein CcsB</fullName>
    </submittedName>
</protein>
<dbReference type="Proteomes" id="UP001261871">
    <property type="component" value="Unassembled WGS sequence"/>
</dbReference>
<evidence type="ECO:0000256" key="2">
    <source>
        <dbReference type="ARBA" id="ARBA00022692"/>
    </source>
</evidence>
<feature type="transmembrane region" description="Helical" evidence="7">
    <location>
        <begin position="427"/>
        <end position="449"/>
    </location>
</feature>
<gene>
    <name evidence="10" type="ORF">J2W95_002453</name>
</gene>
<feature type="transmembrane region" description="Helical" evidence="7">
    <location>
        <begin position="898"/>
        <end position="926"/>
    </location>
</feature>
<feature type="transmembrane region" description="Helical" evidence="7">
    <location>
        <begin position="78"/>
        <end position="99"/>
    </location>
</feature>
<feature type="domain" description="ResB-like" evidence="9">
    <location>
        <begin position="343"/>
        <end position="419"/>
    </location>
</feature>
<comment type="caution">
    <text evidence="10">The sequence shown here is derived from an EMBL/GenBank/DDBJ whole genome shotgun (WGS) entry which is preliminary data.</text>
</comment>
<feature type="transmembrane region" description="Helical" evidence="7">
    <location>
        <begin position="807"/>
        <end position="828"/>
    </location>
</feature>
<feature type="transmembrane region" description="Helical" evidence="7">
    <location>
        <begin position="861"/>
        <end position="878"/>
    </location>
</feature>